<dbReference type="PANTHER" id="PTHR30290:SF9">
    <property type="entry name" value="OLIGOPEPTIDE-BINDING PROTEIN APPA"/>
    <property type="match status" value="1"/>
</dbReference>
<dbReference type="GO" id="GO:0030288">
    <property type="term" value="C:outer membrane-bounded periplasmic space"/>
    <property type="evidence" value="ECO:0007669"/>
    <property type="project" value="UniProtKB-ARBA"/>
</dbReference>
<accession>A0A4U3F577</accession>
<evidence type="ECO:0000313" key="7">
    <source>
        <dbReference type="Proteomes" id="UP000306393"/>
    </source>
</evidence>
<dbReference type="Proteomes" id="UP000306393">
    <property type="component" value="Unassembled WGS sequence"/>
</dbReference>
<comment type="caution">
    <text evidence="6">The sequence shown here is derived from an EMBL/GenBank/DDBJ whole genome shotgun (WGS) entry which is preliminary data.</text>
</comment>
<feature type="signal peptide" evidence="4">
    <location>
        <begin position="1"/>
        <end position="27"/>
    </location>
</feature>
<dbReference type="Gene3D" id="3.90.76.10">
    <property type="entry name" value="Dipeptide-binding Protein, Domain 1"/>
    <property type="match status" value="1"/>
</dbReference>
<evidence type="ECO:0000256" key="2">
    <source>
        <dbReference type="ARBA" id="ARBA00022448"/>
    </source>
</evidence>
<dbReference type="GO" id="GO:0043190">
    <property type="term" value="C:ATP-binding cassette (ABC) transporter complex"/>
    <property type="evidence" value="ECO:0007669"/>
    <property type="project" value="InterPro"/>
</dbReference>
<evidence type="ECO:0000259" key="5">
    <source>
        <dbReference type="Pfam" id="PF00496"/>
    </source>
</evidence>
<dbReference type="EMBL" id="QGAC01000015">
    <property type="protein sequence ID" value="TKJ88160.1"/>
    <property type="molecule type" value="Genomic_DNA"/>
</dbReference>
<name>A0A4U3F577_9GAMM</name>
<sequence length="523" mass="57348">MFKSLRTGLHCLIACLALLTLAPQAGAESPPGVLVVGQVAEPQSLDPQVATAANDSRILVNIYDGLVRNAPGSLTIEPALASRWDISPDGRRYTFHLREGVTFQDGTPFNAGAVKFTFERMLNKQHPYYHTGPFPLSFFFSSIDTITTPDAQTVVFTLKQPFAPLLSNLATPAGLIVSPAAVKKYDKDVGRHPVGTGAFRFGEWQANQRVVLTANKDYWDGAPKLEAVVFRPITDGNTRTAEMLSGGIDAMVEVPPDTVNTFAGNPQFQLHQAVGPHVWFLLLNTREKPFNDKRVRQAVNYAVNKQALVDNVLQGSAQVADGPIPSAFTWAANKDVTPYPYDPAKARALLKEAGAEGATLNFFVTEGGSGMLDPVPMATAIQADLKAVGLNVKIQTWEWNTYLAKVNAGLTPQTQMAEMAWMTNDPDTLPFLTLRRDAWPDKGGFNSGYYSNPQVDTLLDEARSTSDQQKRGALYRQVQAIVHDDAPWLFVANWKQNAVTTRQVQNFALQPNFNLILHQVSKP</sequence>
<dbReference type="PANTHER" id="PTHR30290">
    <property type="entry name" value="PERIPLASMIC BINDING COMPONENT OF ABC TRANSPORTER"/>
    <property type="match status" value="1"/>
</dbReference>
<evidence type="ECO:0000313" key="6">
    <source>
        <dbReference type="EMBL" id="TKJ88160.1"/>
    </source>
</evidence>
<dbReference type="OrthoDB" id="9801912at2"/>
<keyword evidence="2" id="KW-0813">Transport</keyword>
<organism evidence="6 7">
    <name type="scientific">Erwinia persicina</name>
    <dbReference type="NCBI Taxonomy" id="55211"/>
    <lineage>
        <taxon>Bacteria</taxon>
        <taxon>Pseudomonadati</taxon>
        <taxon>Pseudomonadota</taxon>
        <taxon>Gammaproteobacteria</taxon>
        <taxon>Enterobacterales</taxon>
        <taxon>Erwiniaceae</taxon>
        <taxon>Erwinia</taxon>
    </lineage>
</organism>
<dbReference type="Gene3D" id="3.40.190.10">
    <property type="entry name" value="Periplasmic binding protein-like II"/>
    <property type="match status" value="1"/>
</dbReference>
<comment type="similarity">
    <text evidence="1">Belongs to the bacterial solute-binding protein 5 family.</text>
</comment>
<evidence type="ECO:0000256" key="3">
    <source>
        <dbReference type="ARBA" id="ARBA00022729"/>
    </source>
</evidence>
<dbReference type="InterPro" id="IPR030678">
    <property type="entry name" value="Peptide/Ni-bd"/>
</dbReference>
<dbReference type="GO" id="GO:0015833">
    <property type="term" value="P:peptide transport"/>
    <property type="evidence" value="ECO:0007669"/>
    <property type="project" value="TreeGrafter"/>
</dbReference>
<feature type="chain" id="PRO_5020529941" evidence="4">
    <location>
        <begin position="28"/>
        <end position="523"/>
    </location>
</feature>
<evidence type="ECO:0000256" key="4">
    <source>
        <dbReference type="SAM" id="SignalP"/>
    </source>
</evidence>
<dbReference type="PIRSF" id="PIRSF002741">
    <property type="entry name" value="MppA"/>
    <property type="match status" value="1"/>
</dbReference>
<feature type="domain" description="Solute-binding protein family 5" evidence="5">
    <location>
        <begin position="75"/>
        <end position="433"/>
    </location>
</feature>
<dbReference type="Pfam" id="PF00496">
    <property type="entry name" value="SBP_bac_5"/>
    <property type="match status" value="1"/>
</dbReference>
<dbReference type="RefSeq" id="WP_137269604.1">
    <property type="nucleotide sequence ID" value="NZ_QGAC01000015.1"/>
</dbReference>
<dbReference type="AlphaFoldDB" id="A0A4U3F577"/>
<dbReference type="STRING" id="1219360.GCA_001571305_03000"/>
<dbReference type="Gene3D" id="3.10.105.10">
    <property type="entry name" value="Dipeptide-binding Protein, Domain 3"/>
    <property type="match status" value="1"/>
</dbReference>
<reference evidence="6 7" key="1">
    <citation type="journal article" date="2019" name="Sci. Rep.">
        <title>Differences in resource use lead to coexistence of seed-transmitted microbial populations.</title>
        <authorList>
            <person name="Torres-Cortes G."/>
            <person name="Garcia B.J."/>
            <person name="Compant S."/>
            <person name="Rezki S."/>
            <person name="Jones P."/>
            <person name="Preveaux A."/>
            <person name="Briand M."/>
            <person name="Roulet A."/>
            <person name="Bouchez O."/>
            <person name="Jacobson D."/>
            <person name="Barret M."/>
        </authorList>
    </citation>
    <scope>NUCLEOTIDE SEQUENCE [LARGE SCALE GENOMIC DNA]</scope>
    <source>
        <strain evidence="6 7">CFBP13511</strain>
    </source>
</reference>
<proteinExistence type="inferred from homology"/>
<dbReference type="SUPFAM" id="SSF53850">
    <property type="entry name" value="Periplasmic binding protein-like II"/>
    <property type="match status" value="1"/>
</dbReference>
<evidence type="ECO:0000256" key="1">
    <source>
        <dbReference type="ARBA" id="ARBA00005695"/>
    </source>
</evidence>
<gene>
    <name evidence="6" type="ORF">EpCFBP13511_15750</name>
</gene>
<dbReference type="InterPro" id="IPR000914">
    <property type="entry name" value="SBP_5_dom"/>
</dbReference>
<protein>
    <submittedName>
        <fullName evidence="6">ABC transporter substrate-binding protein</fullName>
    </submittedName>
</protein>
<dbReference type="GO" id="GO:1904680">
    <property type="term" value="F:peptide transmembrane transporter activity"/>
    <property type="evidence" value="ECO:0007669"/>
    <property type="project" value="TreeGrafter"/>
</dbReference>
<keyword evidence="3 4" id="KW-0732">Signal</keyword>
<dbReference type="InterPro" id="IPR039424">
    <property type="entry name" value="SBP_5"/>
</dbReference>
<dbReference type="CDD" id="cd08493">
    <property type="entry name" value="PBP2_DppA_like"/>
    <property type="match status" value="1"/>
</dbReference>